<protein>
    <recommendedName>
        <fullName evidence="9">Homeobox domain-containing protein</fullName>
    </recommendedName>
</protein>
<dbReference type="GO" id="GO:0005634">
    <property type="term" value="C:nucleus"/>
    <property type="evidence" value="ECO:0007669"/>
    <property type="project" value="UniProtKB-SubCell"/>
</dbReference>
<dbReference type="SMART" id="SM00389">
    <property type="entry name" value="HOX"/>
    <property type="match status" value="1"/>
</dbReference>
<dbReference type="Gene3D" id="1.10.10.60">
    <property type="entry name" value="Homeodomain-like"/>
    <property type="match status" value="1"/>
</dbReference>
<feature type="domain" description="Homeobox" evidence="9">
    <location>
        <begin position="262"/>
        <end position="322"/>
    </location>
</feature>
<dbReference type="GO" id="GO:0003677">
    <property type="term" value="F:DNA binding"/>
    <property type="evidence" value="ECO:0007669"/>
    <property type="project" value="UniProtKB-UniRule"/>
</dbReference>
<feature type="region of interest" description="Disordered" evidence="8">
    <location>
        <begin position="317"/>
        <end position="338"/>
    </location>
</feature>
<evidence type="ECO:0000256" key="7">
    <source>
        <dbReference type="SAM" id="Coils"/>
    </source>
</evidence>
<name>A0AAN8YRH4_9MAGN</name>
<evidence type="ECO:0000313" key="11">
    <source>
        <dbReference type="Proteomes" id="UP001370490"/>
    </source>
</evidence>
<keyword evidence="2 5" id="KW-0238">DNA-binding</keyword>
<evidence type="ECO:0000256" key="2">
    <source>
        <dbReference type="ARBA" id="ARBA00023125"/>
    </source>
</evidence>
<feature type="region of interest" description="Disordered" evidence="8">
    <location>
        <begin position="131"/>
        <end position="163"/>
    </location>
</feature>
<dbReference type="Pfam" id="PF00046">
    <property type="entry name" value="Homeodomain"/>
    <property type="match status" value="1"/>
</dbReference>
<feature type="DNA-binding region" description="Homeobox" evidence="5">
    <location>
        <begin position="264"/>
        <end position="323"/>
    </location>
</feature>
<feature type="coiled-coil region" evidence="7">
    <location>
        <begin position="67"/>
        <end position="125"/>
    </location>
</feature>
<organism evidence="10 11">
    <name type="scientific">Dillenia turbinata</name>
    <dbReference type="NCBI Taxonomy" id="194707"/>
    <lineage>
        <taxon>Eukaryota</taxon>
        <taxon>Viridiplantae</taxon>
        <taxon>Streptophyta</taxon>
        <taxon>Embryophyta</taxon>
        <taxon>Tracheophyta</taxon>
        <taxon>Spermatophyta</taxon>
        <taxon>Magnoliopsida</taxon>
        <taxon>eudicotyledons</taxon>
        <taxon>Gunneridae</taxon>
        <taxon>Pentapetalae</taxon>
        <taxon>Dilleniales</taxon>
        <taxon>Dilleniaceae</taxon>
        <taxon>Dillenia</taxon>
    </lineage>
</organism>
<evidence type="ECO:0000256" key="4">
    <source>
        <dbReference type="ARBA" id="ARBA00023242"/>
    </source>
</evidence>
<dbReference type="GO" id="GO:0000981">
    <property type="term" value="F:DNA-binding transcription factor activity, RNA polymerase II-specific"/>
    <property type="evidence" value="ECO:0007669"/>
    <property type="project" value="TreeGrafter"/>
</dbReference>
<evidence type="ECO:0000256" key="8">
    <source>
        <dbReference type="SAM" id="MobiDB-lite"/>
    </source>
</evidence>
<reference evidence="10 11" key="1">
    <citation type="submission" date="2023-12" db="EMBL/GenBank/DDBJ databases">
        <title>A high-quality genome assembly for Dillenia turbinata (Dilleniales).</title>
        <authorList>
            <person name="Chanderbali A."/>
        </authorList>
    </citation>
    <scope>NUCLEOTIDE SEQUENCE [LARGE SCALE GENOMIC DNA]</scope>
    <source>
        <strain evidence="10">LSX21</strain>
        <tissue evidence="10">Leaf</tissue>
    </source>
</reference>
<dbReference type="PANTHER" id="PTHR15467">
    <property type="entry name" value="ZINC-FINGERS AND HOMEOBOXES RELATED"/>
    <property type="match status" value="1"/>
</dbReference>
<comment type="subcellular location">
    <subcellularLocation>
        <location evidence="1 5 6">Nucleus</location>
    </subcellularLocation>
</comment>
<evidence type="ECO:0000256" key="3">
    <source>
        <dbReference type="ARBA" id="ARBA00023155"/>
    </source>
</evidence>
<evidence type="ECO:0000256" key="1">
    <source>
        <dbReference type="ARBA" id="ARBA00004123"/>
    </source>
</evidence>
<comment type="caution">
    <text evidence="10">The sequence shown here is derived from an EMBL/GenBank/DDBJ whole genome shotgun (WGS) entry which is preliminary data.</text>
</comment>
<evidence type="ECO:0000256" key="6">
    <source>
        <dbReference type="RuleBase" id="RU000682"/>
    </source>
</evidence>
<dbReference type="CDD" id="cd00086">
    <property type="entry name" value="homeodomain"/>
    <property type="match status" value="1"/>
</dbReference>
<proteinExistence type="predicted"/>
<dbReference type="PROSITE" id="PS50071">
    <property type="entry name" value="HOMEOBOX_2"/>
    <property type="match status" value="1"/>
</dbReference>
<keyword evidence="11" id="KW-1185">Reference proteome</keyword>
<evidence type="ECO:0000259" key="9">
    <source>
        <dbReference type="PROSITE" id="PS50071"/>
    </source>
</evidence>
<dbReference type="SUPFAM" id="SSF46689">
    <property type="entry name" value="Homeodomain-like"/>
    <property type="match status" value="1"/>
</dbReference>
<evidence type="ECO:0000313" key="10">
    <source>
        <dbReference type="EMBL" id="KAK6912614.1"/>
    </source>
</evidence>
<dbReference type="InterPro" id="IPR009057">
    <property type="entry name" value="Homeodomain-like_sf"/>
</dbReference>
<dbReference type="EMBL" id="JBAMMX010000027">
    <property type="protein sequence ID" value="KAK6912614.1"/>
    <property type="molecule type" value="Genomic_DNA"/>
</dbReference>
<dbReference type="PANTHER" id="PTHR15467:SF9">
    <property type="entry name" value="HOMEOBOX DOMAIN-CONTAINING PROTEIN"/>
    <property type="match status" value="1"/>
</dbReference>
<gene>
    <name evidence="10" type="ORF">RJ641_022215</name>
</gene>
<dbReference type="AlphaFoldDB" id="A0AAN8YRH4"/>
<dbReference type="Proteomes" id="UP001370490">
    <property type="component" value="Unassembled WGS sequence"/>
</dbReference>
<keyword evidence="7" id="KW-0175">Coiled coil</keyword>
<dbReference type="InterPro" id="IPR001356">
    <property type="entry name" value="HD"/>
</dbReference>
<sequence length="338" mass="38174">MATTTPLYSQAHFRGSASSTSGNYSVLATHLRSCTVFLPRLPCRSCSTLTLARRRNNSSAIPSSKKKKNKEDAIEALFAQLEEDLKNDDLSIDDTDDDEISEEDLAKLEQELAEALEGDDELLQMLDSAAEDLENDDDDDETKDFEDDKDEDSDDEEDEEVPIKLKNWQLKRLASALKVGRRKTSIKNLAAELCLDRAVVLELLREPTPELLMMSATLPDKPVSTAIVSEAKRMPMQDISLDSREDSAKPKAKVKAPVHVMQRQWSAQKRLKKVHVQTLEKVHRRSKRPTNAMISSIVHVTNLPRKKIVKWFEDRRAEDGVPDRRSPFIRSASETAFS</sequence>
<feature type="compositionally biased region" description="Acidic residues" evidence="8">
    <location>
        <begin position="131"/>
        <end position="160"/>
    </location>
</feature>
<evidence type="ECO:0000256" key="5">
    <source>
        <dbReference type="PROSITE-ProRule" id="PRU00108"/>
    </source>
</evidence>
<keyword evidence="4 5" id="KW-0539">Nucleus</keyword>
<keyword evidence="3 5" id="KW-0371">Homeobox</keyword>
<feature type="compositionally biased region" description="Basic and acidic residues" evidence="8">
    <location>
        <begin position="317"/>
        <end position="326"/>
    </location>
</feature>
<accession>A0AAN8YRH4</accession>